<dbReference type="EMBL" id="QNUK01000049">
    <property type="protein sequence ID" value="KAF5905014.1"/>
    <property type="molecule type" value="Genomic_DNA"/>
</dbReference>
<reference evidence="2" key="1">
    <citation type="submission" date="2020-07" db="EMBL/GenBank/DDBJ databases">
        <title>Clarias magur genome sequencing, assembly and annotation.</title>
        <authorList>
            <person name="Kushwaha B."/>
            <person name="Kumar R."/>
            <person name="Das P."/>
            <person name="Joshi C.G."/>
            <person name="Kumar D."/>
            <person name="Nagpure N.S."/>
            <person name="Pandey M."/>
            <person name="Agarwal S."/>
            <person name="Srivastava S."/>
            <person name="Singh M."/>
            <person name="Sahoo L."/>
            <person name="Jayasankar P."/>
            <person name="Meher P.K."/>
            <person name="Koringa P.G."/>
            <person name="Iquebal M.A."/>
            <person name="Das S.P."/>
            <person name="Bit A."/>
            <person name="Patnaik S."/>
            <person name="Patel N."/>
            <person name="Shah T.M."/>
            <person name="Hinsu A."/>
            <person name="Jena J.K."/>
        </authorList>
    </citation>
    <scope>NUCLEOTIDE SEQUENCE</scope>
    <source>
        <strain evidence="2">CIFAMagur01</strain>
        <tissue evidence="2">Testis</tissue>
    </source>
</reference>
<proteinExistence type="predicted"/>
<organism evidence="2 3">
    <name type="scientific">Clarias magur</name>
    <name type="common">Asian catfish</name>
    <name type="synonym">Macropteronotus magur</name>
    <dbReference type="NCBI Taxonomy" id="1594786"/>
    <lineage>
        <taxon>Eukaryota</taxon>
        <taxon>Metazoa</taxon>
        <taxon>Chordata</taxon>
        <taxon>Craniata</taxon>
        <taxon>Vertebrata</taxon>
        <taxon>Euteleostomi</taxon>
        <taxon>Actinopterygii</taxon>
        <taxon>Neopterygii</taxon>
        <taxon>Teleostei</taxon>
        <taxon>Ostariophysi</taxon>
        <taxon>Siluriformes</taxon>
        <taxon>Clariidae</taxon>
        <taxon>Clarias</taxon>
    </lineage>
</organism>
<gene>
    <name evidence="2" type="ORF">DAT39_005294</name>
</gene>
<name>A0A8J4U5I5_CLAMG</name>
<evidence type="ECO:0000313" key="2">
    <source>
        <dbReference type="EMBL" id="KAF5905014.1"/>
    </source>
</evidence>
<evidence type="ECO:0000313" key="3">
    <source>
        <dbReference type="Proteomes" id="UP000727407"/>
    </source>
</evidence>
<dbReference type="AlphaFoldDB" id="A0A8J4U5I5"/>
<sequence>NTVLHQETGLISRKPLDMEDVLSLNKNADEDLTKRLCCNGEDQHAEWTLLKTCTVRLVDFMKIQKISERNRHTGGECSMFGGDQKPLQAQLKIQRRKATAESQTEEGAYYQKYKPNSFSSS</sequence>
<evidence type="ECO:0000256" key="1">
    <source>
        <dbReference type="SAM" id="MobiDB-lite"/>
    </source>
</evidence>
<dbReference type="OrthoDB" id="10677977at2759"/>
<protein>
    <submittedName>
        <fullName evidence="2">Zinc finger protein OZF-like isoform X1</fullName>
    </submittedName>
</protein>
<keyword evidence="3" id="KW-1185">Reference proteome</keyword>
<feature type="region of interest" description="Disordered" evidence="1">
    <location>
        <begin position="91"/>
        <end position="121"/>
    </location>
</feature>
<feature type="non-terminal residue" evidence="2">
    <location>
        <position position="121"/>
    </location>
</feature>
<feature type="non-terminal residue" evidence="2">
    <location>
        <position position="1"/>
    </location>
</feature>
<comment type="caution">
    <text evidence="2">The sequence shown here is derived from an EMBL/GenBank/DDBJ whole genome shotgun (WGS) entry which is preliminary data.</text>
</comment>
<accession>A0A8J4U5I5</accession>
<dbReference type="Proteomes" id="UP000727407">
    <property type="component" value="Unassembled WGS sequence"/>
</dbReference>